<sequence>MNRVRMRQTIRSQHYALNVNNLKDVPLNIRQQMWYQLDGSLPHFTRPTCQMVTPALPNLMDWKGRSRIIASTVP</sequence>
<name>E9IQ63_SOLIN</name>
<evidence type="ECO:0000313" key="1">
    <source>
        <dbReference type="EMBL" id="EFZ17289.1"/>
    </source>
</evidence>
<dbReference type="EMBL" id="GL764660">
    <property type="protein sequence ID" value="EFZ17289.1"/>
    <property type="molecule type" value="Genomic_DNA"/>
</dbReference>
<reference evidence="1" key="1">
    <citation type="journal article" date="2011" name="Proc. Natl. Acad. Sci. U.S.A.">
        <title>The genome of the fire ant Solenopsis invicta.</title>
        <authorList>
            <person name="Wurm Y."/>
            <person name="Wang J."/>
            <person name="Riba-Grognuz O."/>
            <person name="Corona M."/>
            <person name="Nygaard S."/>
            <person name="Hunt B.G."/>
            <person name="Ingram K.K."/>
            <person name="Falquet L."/>
            <person name="Nipitwattanaphon M."/>
            <person name="Gotzek D."/>
            <person name="Dijkstra M.B."/>
            <person name="Oettler J."/>
            <person name="Comtesse F."/>
            <person name="Shih C.J."/>
            <person name="Wu W.J."/>
            <person name="Yang C.C."/>
            <person name="Thomas J."/>
            <person name="Beaudoing E."/>
            <person name="Pradervand S."/>
            <person name="Flegel V."/>
            <person name="Cook E.D."/>
            <person name="Fabbretti R."/>
            <person name="Stockinger H."/>
            <person name="Long L."/>
            <person name="Farmerie W.G."/>
            <person name="Oakey J."/>
            <person name="Boomsma J.J."/>
            <person name="Pamilo P."/>
            <person name="Yi S.V."/>
            <person name="Heinze J."/>
            <person name="Goodisman M.A."/>
            <person name="Farinelli L."/>
            <person name="Harshman K."/>
            <person name="Hulo N."/>
            <person name="Cerutti L."/>
            <person name="Xenarios I."/>
            <person name="Shoemaker D."/>
            <person name="Keller L."/>
        </authorList>
    </citation>
    <scope>NUCLEOTIDE SEQUENCE [LARGE SCALE GENOMIC DNA]</scope>
</reference>
<accession>E9IQ63</accession>
<proteinExistence type="predicted"/>
<feature type="non-terminal residue" evidence="1">
    <location>
        <position position="74"/>
    </location>
</feature>
<protein>
    <submittedName>
        <fullName evidence="1">Uncharacterized protein</fullName>
    </submittedName>
</protein>
<gene>
    <name evidence="1" type="ORF">SINV_06731</name>
</gene>
<dbReference type="HOGENOM" id="CLU_2690912_0_0_1"/>
<dbReference type="AlphaFoldDB" id="E9IQ63"/>
<organism>
    <name type="scientific">Solenopsis invicta</name>
    <name type="common">Red imported fire ant</name>
    <name type="synonym">Solenopsis wagneri</name>
    <dbReference type="NCBI Taxonomy" id="13686"/>
    <lineage>
        <taxon>Eukaryota</taxon>
        <taxon>Metazoa</taxon>
        <taxon>Ecdysozoa</taxon>
        <taxon>Arthropoda</taxon>
        <taxon>Hexapoda</taxon>
        <taxon>Insecta</taxon>
        <taxon>Pterygota</taxon>
        <taxon>Neoptera</taxon>
        <taxon>Endopterygota</taxon>
        <taxon>Hymenoptera</taxon>
        <taxon>Apocrita</taxon>
        <taxon>Aculeata</taxon>
        <taxon>Formicoidea</taxon>
        <taxon>Formicidae</taxon>
        <taxon>Myrmicinae</taxon>
        <taxon>Solenopsis</taxon>
    </lineage>
</organism>